<dbReference type="GeneID" id="27348008"/>
<dbReference type="EMBL" id="KN847044">
    <property type="protein sequence ID" value="KIW25648.1"/>
    <property type="molecule type" value="Genomic_DNA"/>
</dbReference>
<evidence type="ECO:0000313" key="2">
    <source>
        <dbReference type="EMBL" id="KIW25648.1"/>
    </source>
</evidence>
<feature type="region of interest" description="Disordered" evidence="1">
    <location>
        <begin position="246"/>
        <end position="276"/>
    </location>
</feature>
<feature type="compositionally biased region" description="Polar residues" evidence="1">
    <location>
        <begin position="189"/>
        <end position="207"/>
    </location>
</feature>
<protein>
    <submittedName>
        <fullName evidence="2">Uncharacterized protein</fullName>
    </submittedName>
</protein>
<feature type="compositionally biased region" description="Basic and acidic residues" evidence="1">
    <location>
        <begin position="250"/>
        <end position="259"/>
    </location>
</feature>
<sequence>MWSSSPQLRQTQISLFGQSYGIILADFAGTTTTLPATVSNTMTLLTTQGASNSRLNTCDSFFGATLGSVTELSAVVALVCFTIEPNSGISETSKIFFWRRRLFVDEKGTLLDPATYLDPFVRDCVVLNDSAFLATTIMFDEPSQSHFPLAVIIRLIISVTHKPDPSSNPNHLPASERAIPNHLDDSPVAYNSNEENEPTSPSYNSCSIAHDDAEFEMSDAPLPPPDKAKPPSLKIKFLSKPTVSQAGDHCASEYSKDAVHQAQTSRRSSAIASLTT</sequence>
<keyword evidence="3" id="KW-1185">Reference proteome</keyword>
<feature type="region of interest" description="Disordered" evidence="1">
    <location>
        <begin position="164"/>
        <end position="207"/>
    </location>
</feature>
<dbReference type="Proteomes" id="UP000054466">
    <property type="component" value="Unassembled WGS sequence"/>
</dbReference>
<dbReference type="RefSeq" id="XP_016245864.1">
    <property type="nucleotide sequence ID" value="XM_016396008.1"/>
</dbReference>
<proteinExistence type="predicted"/>
<evidence type="ECO:0000313" key="3">
    <source>
        <dbReference type="Proteomes" id="UP000054466"/>
    </source>
</evidence>
<dbReference type="HOGENOM" id="CLU_1008331_0_0_1"/>
<evidence type="ECO:0000256" key="1">
    <source>
        <dbReference type="SAM" id="MobiDB-lite"/>
    </source>
</evidence>
<organism evidence="2 3">
    <name type="scientific">Cladophialophora immunda</name>
    <dbReference type="NCBI Taxonomy" id="569365"/>
    <lineage>
        <taxon>Eukaryota</taxon>
        <taxon>Fungi</taxon>
        <taxon>Dikarya</taxon>
        <taxon>Ascomycota</taxon>
        <taxon>Pezizomycotina</taxon>
        <taxon>Eurotiomycetes</taxon>
        <taxon>Chaetothyriomycetidae</taxon>
        <taxon>Chaetothyriales</taxon>
        <taxon>Herpotrichiellaceae</taxon>
        <taxon>Cladophialophora</taxon>
    </lineage>
</organism>
<gene>
    <name evidence="2" type="ORF">PV07_08814</name>
</gene>
<accession>A0A0D2C356</accession>
<feature type="compositionally biased region" description="Polar residues" evidence="1">
    <location>
        <begin position="261"/>
        <end position="276"/>
    </location>
</feature>
<name>A0A0D2C356_9EURO</name>
<dbReference type="AlphaFoldDB" id="A0A0D2C356"/>
<reference evidence="2 3" key="1">
    <citation type="submission" date="2015-01" db="EMBL/GenBank/DDBJ databases">
        <title>The Genome Sequence of Cladophialophora immunda CBS83496.</title>
        <authorList>
            <consortium name="The Broad Institute Genomics Platform"/>
            <person name="Cuomo C."/>
            <person name="de Hoog S."/>
            <person name="Gorbushina A."/>
            <person name="Stielow B."/>
            <person name="Teixiera M."/>
            <person name="Abouelleil A."/>
            <person name="Chapman S.B."/>
            <person name="Priest M."/>
            <person name="Young S.K."/>
            <person name="Wortman J."/>
            <person name="Nusbaum C."/>
            <person name="Birren B."/>
        </authorList>
    </citation>
    <scope>NUCLEOTIDE SEQUENCE [LARGE SCALE GENOMIC DNA]</scope>
    <source>
        <strain evidence="2 3">CBS 83496</strain>
    </source>
</reference>
<dbReference type="VEuPathDB" id="FungiDB:PV07_08814"/>